<reference evidence="1" key="1">
    <citation type="submission" date="2021-03" db="EMBL/GenBank/DDBJ databases">
        <title>Draft genome sequence of rust myrtle Austropuccinia psidii MF-1, a brazilian biotype.</title>
        <authorList>
            <person name="Quecine M.C."/>
            <person name="Pachon D.M.R."/>
            <person name="Bonatelli M.L."/>
            <person name="Correr F.H."/>
            <person name="Franceschini L.M."/>
            <person name="Leite T.F."/>
            <person name="Margarido G.R.A."/>
            <person name="Almeida C.A."/>
            <person name="Ferrarezi J.A."/>
            <person name="Labate C.A."/>
        </authorList>
    </citation>
    <scope>NUCLEOTIDE SEQUENCE</scope>
    <source>
        <strain evidence="1">MF-1</strain>
    </source>
</reference>
<sequence>MESLSKQKKEEEVILSEHNELPDEEIIEEIEKYFKIMEERDKTSKETYDINFLEIPFNNQEPYQWQLESLKLIEKPPNEEEETESNYIYLSYITFEDIYGDESQ</sequence>
<organism evidence="1 2">
    <name type="scientific">Austropuccinia psidii MF-1</name>
    <dbReference type="NCBI Taxonomy" id="1389203"/>
    <lineage>
        <taxon>Eukaryota</taxon>
        <taxon>Fungi</taxon>
        <taxon>Dikarya</taxon>
        <taxon>Basidiomycota</taxon>
        <taxon>Pucciniomycotina</taxon>
        <taxon>Pucciniomycetes</taxon>
        <taxon>Pucciniales</taxon>
        <taxon>Sphaerophragmiaceae</taxon>
        <taxon>Austropuccinia</taxon>
    </lineage>
</organism>
<proteinExistence type="predicted"/>
<gene>
    <name evidence="1" type="ORF">O181_053220</name>
</gene>
<accession>A0A9Q3HTC1</accession>
<dbReference type="EMBL" id="AVOT02023471">
    <property type="protein sequence ID" value="MBW0513505.1"/>
    <property type="molecule type" value="Genomic_DNA"/>
</dbReference>
<protein>
    <submittedName>
        <fullName evidence="1">Uncharacterized protein</fullName>
    </submittedName>
</protein>
<dbReference type="AlphaFoldDB" id="A0A9Q3HTC1"/>
<name>A0A9Q3HTC1_9BASI</name>
<keyword evidence="2" id="KW-1185">Reference proteome</keyword>
<evidence type="ECO:0000313" key="1">
    <source>
        <dbReference type="EMBL" id="MBW0513505.1"/>
    </source>
</evidence>
<evidence type="ECO:0000313" key="2">
    <source>
        <dbReference type="Proteomes" id="UP000765509"/>
    </source>
</evidence>
<comment type="caution">
    <text evidence="1">The sequence shown here is derived from an EMBL/GenBank/DDBJ whole genome shotgun (WGS) entry which is preliminary data.</text>
</comment>
<dbReference type="Proteomes" id="UP000765509">
    <property type="component" value="Unassembled WGS sequence"/>
</dbReference>